<protein>
    <recommendedName>
        <fullName evidence="3">Gag-pol polyprotein</fullName>
    </recommendedName>
</protein>
<organism evidence="1 2">
    <name type="scientific">Xanthoceras sorbifolium</name>
    <dbReference type="NCBI Taxonomy" id="99658"/>
    <lineage>
        <taxon>Eukaryota</taxon>
        <taxon>Viridiplantae</taxon>
        <taxon>Streptophyta</taxon>
        <taxon>Embryophyta</taxon>
        <taxon>Tracheophyta</taxon>
        <taxon>Spermatophyta</taxon>
        <taxon>Magnoliopsida</taxon>
        <taxon>eudicotyledons</taxon>
        <taxon>Gunneridae</taxon>
        <taxon>Pentapetalae</taxon>
        <taxon>rosids</taxon>
        <taxon>malvids</taxon>
        <taxon>Sapindales</taxon>
        <taxon>Sapindaceae</taxon>
        <taxon>Xanthoceroideae</taxon>
        <taxon>Xanthoceras</taxon>
    </lineage>
</organism>
<evidence type="ECO:0000313" key="1">
    <source>
        <dbReference type="EMBL" id="KAH7570436.1"/>
    </source>
</evidence>
<sequence length="151" mass="16486">MASESSSTSLANQPSTGVISSLKHNNNLIAINVAAQLPVKLTPENYPSWKAQFDALLYGYDLLCFIDGTKPCPLETISVAGKESPNPDFVLWQRHDKLLSLGIIGSLSDRIIPQVTTLKTSAEAWNRLTKYYANSLSSRSMGLTEQLISIS</sequence>
<accession>A0ABQ8I1E4</accession>
<dbReference type="PANTHER" id="PTHR47481:SF9">
    <property type="entry name" value="RETROTRANSPOSON GAG DOMAIN-CONTAINING PROTEIN"/>
    <property type="match status" value="1"/>
</dbReference>
<dbReference type="Proteomes" id="UP000827721">
    <property type="component" value="Unassembled WGS sequence"/>
</dbReference>
<gene>
    <name evidence="1" type="ORF">JRO89_XS05G0106500</name>
</gene>
<reference evidence="1 2" key="1">
    <citation type="submission" date="2021-02" db="EMBL/GenBank/DDBJ databases">
        <title>Plant Genome Project.</title>
        <authorList>
            <person name="Zhang R.-G."/>
        </authorList>
    </citation>
    <scope>NUCLEOTIDE SEQUENCE [LARGE SCALE GENOMIC DNA]</scope>
    <source>
        <tissue evidence="1">Leaves</tissue>
    </source>
</reference>
<dbReference type="Pfam" id="PF14223">
    <property type="entry name" value="Retrotran_gag_2"/>
    <property type="match status" value="1"/>
</dbReference>
<keyword evidence="2" id="KW-1185">Reference proteome</keyword>
<name>A0ABQ8I1E4_9ROSI</name>
<comment type="caution">
    <text evidence="1">The sequence shown here is derived from an EMBL/GenBank/DDBJ whole genome shotgun (WGS) entry which is preliminary data.</text>
</comment>
<evidence type="ECO:0000313" key="2">
    <source>
        <dbReference type="Proteomes" id="UP000827721"/>
    </source>
</evidence>
<evidence type="ECO:0008006" key="3">
    <source>
        <dbReference type="Google" id="ProtNLM"/>
    </source>
</evidence>
<proteinExistence type="predicted"/>
<dbReference type="PANTHER" id="PTHR47481">
    <property type="match status" value="1"/>
</dbReference>
<dbReference type="EMBL" id="JAFEMO010000005">
    <property type="protein sequence ID" value="KAH7570436.1"/>
    <property type="molecule type" value="Genomic_DNA"/>
</dbReference>